<organism evidence="1 2">
    <name type="scientific">Periconia digitata</name>
    <dbReference type="NCBI Taxonomy" id="1303443"/>
    <lineage>
        <taxon>Eukaryota</taxon>
        <taxon>Fungi</taxon>
        <taxon>Dikarya</taxon>
        <taxon>Ascomycota</taxon>
        <taxon>Pezizomycotina</taxon>
        <taxon>Dothideomycetes</taxon>
        <taxon>Pleosporomycetidae</taxon>
        <taxon>Pleosporales</taxon>
        <taxon>Massarineae</taxon>
        <taxon>Periconiaceae</taxon>
        <taxon>Periconia</taxon>
    </lineage>
</organism>
<dbReference type="EMBL" id="CAOQHR010000008">
    <property type="protein sequence ID" value="CAI6338270.1"/>
    <property type="molecule type" value="Genomic_DNA"/>
</dbReference>
<reference evidence="1" key="1">
    <citation type="submission" date="2023-01" db="EMBL/GenBank/DDBJ databases">
        <authorList>
            <person name="Van Ghelder C."/>
            <person name="Rancurel C."/>
        </authorList>
    </citation>
    <scope>NUCLEOTIDE SEQUENCE</scope>
    <source>
        <strain evidence="1">CNCM I-4278</strain>
    </source>
</reference>
<accession>A0A9W4XRS3</accession>
<proteinExistence type="predicted"/>
<protein>
    <submittedName>
        <fullName evidence="1">Uncharacterized protein</fullName>
    </submittedName>
</protein>
<keyword evidence="2" id="KW-1185">Reference proteome</keyword>
<dbReference type="Proteomes" id="UP001152607">
    <property type="component" value="Unassembled WGS sequence"/>
</dbReference>
<evidence type="ECO:0000313" key="1">
    <source>
        <dbReference type="EMBL" id="CAI6338270.1"/>
    </source>
</evidence>
<gene>
    <name evidence="1" type="ORF">PDIGIT_LOCUS11397</name>
</gene>
<sequence>MERTGTVINCFDLSAMLRLLAWTSTVSRLLTVAPAAVFSDLTGWSSTALRLLTVAPAAVFSDFAG</sequence>
<name>A0A9W4XRS3_9PLEO</name>
<dbReference type="AlphaFoldDB" id="A0A9W4XRS3"/>
<comment type="caution">
    <text evidence="1">The sequence shown here is derived from an EMBL/GenBank/DDBJ whole genome shotgun (WGS) entry which is preliminary data.</text>
</comment>
<evidence type="ECO:0000313" key="2">
    <source>
        <dbReference type="Proteomes" id="UP001152607"/>
    </source>
</evidence>